<dbReference type="SMART" id="SM00443">
    <property type="entry name" value="G_patch"/>
    <property type="match status" value="1"/>
</dbReference>
<reference evidence="5" key="1">
    <citation type="submission" date="2021-05" db="EMBL/GenBank/DDBJ databases">
        <authorList>
            <person name="Alioto T."/>
            <person name="Alioto T."/>
            <person name="Gomez Garrido J."/>
        </authorList>
    </citation>
    <scope>NUCLEOTIDE SEQUENCE</scope>
</reference>
<proteinExistence type="predicted"/>
<accession>A0A8D8RZX0</accession>
<dbReference type="SMART" id="SM00240">
    <property type="entry name" value="FHA"/>
    <property type="match status" value="1"/>
</dbReference>
<dbReference type="PANTHER" id="PTHR23106:SF24">
    <property type="entry name" value="ANGIOGENIC FACTOR WITH G PATCH AND FHA DOMAINS 1"/>
    <property type="match status" value="1"/>
</dbReference>
<feature type="compositionally biased region" description="Basic and acidic residues" evidence="2">
    <location>
        <begin position="103"/>
        <end position="117"/>
    </location>
</feature>
<dbReference type="AlphaFoldDB" id="A0A8D8RZX0"/>
<dbReference type="Pfam" id="PF01585">
    <property type="entry name" value="G-patch"/>
    <property type="match status" value="1"/>
</dbReference>
<feature type="region of interest" description="Disordered" evidence="2">
    <location>
        <begin position="266"/>
        <end position="408"/>
    </location>
</feature>
<feature type="domain" description="G-patch" evidence="4">
    <location>
        <begin position="755"/>
        <end position="804"/>
    </location>
</feature>
<protein>
    <submittedName>
        <fullName evidence="5">Angiogenic factor with G patch and FHA domains 1</fullName>
    </submittedName>
</protein>
<dbReference type="EMBL" id="HBUF01197708">
    <property type="protein sequence ID" value="CAG6660699.1"/>
    <property type="molecule type" value="Transcribed_RNA"/>
</dbReference>
<feature type="compositionally biased region" description="Basic and acidic residues" evidence="2">
    <location>
        <begin position="810"/>
        <end position="825"/>
    </location>
</feature>
<sequence>MELGENCKKSYIGTDQSEQTGVLIAMEPNENPKEKSEISVEIPTLTPVAKLETGVPIAMKPKENPEISIKPKEKPERSVEIPAKPVEKLETGVLIAMEPDENPEIKPKKKSDIDSKRTSSSVEDDILALFENELKDYPQVFKFIQKLQEIVDRQRKLLQKYHEKFKQFNKEVKHIDVQTDPENIVKQNTSLPDDKEGIDIQSFKDEIVQAAHSAVQNTGFVYEPVSGLYYDYNTGYYYNSELGLYYDGATSTYYYYNEEQKKFEFHSQVQSQSQQQETQHKQGKQHKQQTLVKDQPVRTKPNEVNVSTDHSKFRGNVTEPFAASEDVTPMEDTDMLSDVSSNSDLCADPEPQTKQPASEEPSELDQDGSDQSDREDGELTSDEDVDMEEPPLKRRLMPPQDVHIPSQDSEMRSVYPKHLYIPPHQRGDKKYIPSKKICISPYHGDNMAPKDGEIRSQSGGGNCLKNDESSQQSGTNYRTPLEYYNSPEYRTWYEAYLKSVNVQYTKTPVTYDPSSEEAKSVNPALRTEEYEIANAWPPCLRIIVTETSVKGVKVGTLFIVTNLGGTIGREGEHAVLIPDINISKHHAKISFTGTEDNKDDSSKGYTIVDLGSRNGTFVDTIRLSAALQESEPHLLTHGTNLRIGGTKLSVHIHQGRDTCDQCEPGVLMCAMNKPSPVKIDLTSNSAQNRQAELKRLRKKFGLDKNPATKPTGGGGAGKLNTPGYDDRAERRRKTVGSLVEGEKTQVAHMEESIPNQNKGFKMLSKMGWKSGQTLGKDEANTNALIEPIIPQQYAKNAGLGCSAPVIRPSSDSKEERKKTVWEKTQARYNVLGHEPPPTSNSPEDEH</sequence>
<dbReference type="CDD" id="cd22686">
    <property type="entry name" value="FHA_AGGF1"/>
    <property type="match status" value="1"/>
</dbReference>
<dbReference type="InterPro" id="IPR053027">
    <property type="entry name" value="AGGF1"/>
</dbReference>
<feature type="region of interest" description="Disordered" evidence="2">
    <location>
        <begin position="702"/>
        <end position="729"/>
    </location>
</feature>
<organism evidence="5">
    <name type="scientific">Cacopsylla melanoneura</name>
    <dbReference type="NCBI Taxonomy" id="428564"/>
    <lineage>
        <taxon>Eukaryota</taxon>
        <taxon>Metazoa</taxon>
        <taxon>Ecdysozoa</taxon>
        <taxon>Arthropoda</taxon>
        <taxon>Hexapoda</taxon>
        <taxon>Insecta</taxon>
        <taxon>Pterygota</taxon>
        <taxon>Neoptera</taxon>
        <taxon>Paraneoptera</taxon>
        <taxon>Hemiptera</taxon>
        <taxon>Sternorrhyncha</taxon>
        <taxon>Psylloidea</taxon>
        <taxon>Psyllidae</taxon>
        <taxon>Psyllinae</taxon>
        <taxon>Cacopsylla</taxon>
    </lineage>
</organism>
<dbReference type="GO" id="GO:0003676">
    <property type="term" value="F:nucleic acid binding"/>
    <property type="evidence" value="ECO:0007669"/>
    <property type="project" value="InterPro"/>
</dbReference>
<evidence type="ECO:0000259" key="4">
    <source>
        <dbReference type="PROSITE" id="PS50174"/>
    </source>
</evidence>
<dbReference type="Gene3D" id="2.60.200.20">
    <property type="match status" value="1"/>
</dbReference>
<feature type="region of interest" description="Disordered" evidence="2">
    <location>
        <begin position="98"/>
        <end position="118"/>
    </location>
</feature>
<feature type="coiled-coil region" evidence="1">
    <location>
        <begin position="144"/>
        <end position="171"/>
    </location>
</feature>
<dbReference type="PROSITE" id="PS50174">
    <property type="entry name" value="G_PATCH"/>
    <property type="match status" value="1"/>
</dbReference>
<evidence type="ECO:0000313" key="5">
    <source>
        <dbReference type="EMBL" id="CAG6660699.1"/>
    </source>
</evidence>
<dbReference type="InterPro" id="IPR000467">
    <property type="entry name" value="G_patch_dom"/>
</dbReference>
<evidence type="ECO:0000256" key="2">
    <source>
        <dbReference type="SAM" id="MobiDB-lite"/>
    </source>
</evidence>
<dbReference type="PROSITE" id="PS50006">
    <property type="entry name" value="FHA_DOMAIN"/>
    <property type="match status" value="1"/>
</dbReference>
<dbReference type="PANTHER" id="PTHR23106">
    <property type="entry name" value="ANGIOGENIC FACTOR WITH G PATCH AND FHA DOMAINS 1"/>
    <property type="match status" value="1"/>
</dbReference>
<dbReference type="Pfam" id="PF00498">
    <property type="entry name" value="FHA"/>
    <property type="match status" value="1"/>
</dbReference>
<feature type="compositionally biased region" description="Low complexity" evidence="2">
    <location>
        <begin position="266"/>
        <end position="277"/>
    </location>
</feature>
<feature type="domain" description="FHA" evidence="3">
    <location>
        <begin position="565"/>
        <end position="623"/>
    </location>
</feature>
<feature type="region of interest" description="Disordered" evidence="2">
    <location>
        <begin position="62"/>
        <end position="83"/>
    </location>
</feature>
<evidence type="ECO:0000259" key="3">
    <source>
        <dbReference type="PROSITE" id="PS50006"/>
    </source>
</evidence>
<dbReference type="Pfam" id="PF17780">
    <property type="entry name" value="OCRE"/>
    <property type="match status" value="1"/>
</dbReference>
<name>A0A8D8RZX0_9HEMI</name>
<feature type="compositionally biased region" description="Polar residues" evidence="2">
    <location>
        <begin position="469"/>
        <end position="478"/>
    </location>
</feature>
<feature type="region of interest" description="Disordered" evidence="2">
    <location>
        <begin position="796"/>
        <end position="846"/>
    </location>
</feature>
<dbReference type="SUPFAM" id="SSF49879">
    <property type="entry name" value="SMAD/FHA domain"/>
    <property type="match status" value="1"/>
</dbReference>
<dbReference type="InterPro" id="IPR041591">
    <property type="entry name" value="OCRE"/>
</dbReference>
<feature type="compositionally biased region" description="Acidic residues" evidence="2">
    <location>
        <begin position="360"/>
        <end position="389"/>
    </location>
</feature>
<dbReference type="InterPro" id="IPR008984">
    <property type="entry name" value="SMAD_FHA_dom_sf"/>
</dbReference>
<keyword evidence="1" id="KW-0175">Coiled coil</keyword>
<evidence type="ECO:0000256" key="1">
    <source>
        <dbReference type="SAM" id="Coils"/>
    </source>
</evidence>
<feature type="region of interest" description="Disordered" evidence="2">
    <location>
        <begin position="448"/>
        <end position="480"/>
    </location>
</feature>
<dbReference type="InterPro" id="IPR000253">
    <property type="entry name" value="FHA_dom"/>
</dbReference>